<dbReference type="InterPro" id="IPR052709">
    <property type="entry name" value="Transposase-MT_Hybrid"/>
</dbReference>
<dbReference type="STRING" id="151549.A0A4C1U728"/>
<comment type="caution">
    <text evidence="1">The sequence shown here is derived from an EMBL/GenBank/DDBJ whole genome shotgun (WGS) entry which is preliminary data.</text>
</comment>
<dbReference type="PANTHER" id="PTHR46060:SF1">
    <property type="entry name" value="MARINER MOS1 TRANSPOSASE-LIKE PROTEIN"/>
    <property type="match status" value="1"/>
</dbReference>
<organism evidence="1 2">
    <name type="scientific">Eumeta variegata</name>
    <name type="common">Bagworm moth</name>
    <name type="synonym">Eumeta japonica</name>
    <dbReference type="NCBI Taxonomy" id="151549"/>
    <lineage>
        <taxon>Eukaryota</taxon>
        <taxon>Metazoa</taxon>
        <taxon>Ecdysozoa</taxon>
        <taxon>Arthropoda</taxon>
        <taxon>Hexapoda</taxon>
        <taxon>Insecta</taxon>
        <taxon>Pterygota</taxon>
        <taxon>Neoptera</taxon>
        <taxon>Endopterygota</taxon>
        <taxon>Lepidoptera</taxon>
        <taxon>Glossata</taxon>
        <taxon>Ditrysia</taxon>
        <taxon>Tineoidea</taxon>
        <taxon>Psychidae</taxon>
        <taxon>Oiketicinae</taxon>
        <taxon>Eumeta</taxon>
    </lineage>
</organism>
<protein>
    <submittedName>
        <fullName evidence="1">Mariner Mos1 transposase</fullName>
    </submittedName>
</protein>
<dbReference type="PANTHER" id="PTHR46060">
    <property type="entry name" value="MARINER MOS1 TRANSPOSASE-LIKE PROTEIN"/>
    <property type="match status" value="1"/>
</dbReference>
<proteinExistence type="predicted"/>
<keyword evidence="2" id="KW-1185">Reference proteome</keyword>
<dbReference type="InterPro" id="IPR001888">
    <property type="entry name" value="Transposase_1"/>
</dbReference>
<evidence type="ECO:0000313" key="1">
    <source>
        <dbReference type="EMBL" id="GBP21887.1"/>
    </source>
</evidence>
<dbReference type="Gene3D" id="3.30.420.10">
    <property type="entry name" value="Ribonuclease H-like superfamily/Ribonuclease H"/>
    <property type="match status" value="1"/>
</dbReference>
<evidence type="ECO:0000313" key="2">
    <source>
        <dbReference type="Proteomes" id="UP000299102"/>
    </source>
</evidence>
<sequence length="180" mass="20564">MKGRSEVGLRSDCNIIVTSSSRFPRRHTLGDIIRRALISAKVPCTLEPPGMVTFWMLGVMYYKLLNPSETITGTLYKTQLMRLSRALKEKCPQCCSRHDKIIPLHDNAHSHVAVPVKNYLKTLDWEVLPQPPYSPDIVPSDLRSMAHTLSEQRFTSYEDTKNWVDSWIASKDKKFFGLGI</sequence>
<dbReference type="OrthoDB" id="616263at2759"/>
<dbReference type="Proteomes" id="UP000299102">
    <property type="component" value="Unassembled WGS sequence"/>
</dbReference>
<dbReference type="GO" id="GO:0003676">
    <property type="term" value="F:nucleic acid binding"/>
    <property type="evidence" value="ECO:0007669"/>
    <property type="project" value="InterPro"/>
</dbReference>
<dbReference type="InterPro" id="IPR036397">
    <property type="entry name" value="RNaseH_sf"/>
</dbReference>
<dbReference type="Pfam" id="PF01359">
    <property type="entry name" value="Transposase_1"/>
    <property type="match status" value="1"/>
</dbReference>
<gene>
    <name evidence="1" type="ORF">EVAR_6859_1</name>
</gene>
<dbReference type="AlphaFoldDB" id="A0A4C1U728"/>
<dbReference type="EMBL" id="BGZK01000133">
    <property type="protein sequence ID" value="GBP21887.1"/>
    <property type="molecule type" value="Genomic_DNA"/>
</dbReference>
<reference evidence="1 2" key="1">
    <citation type="journal article" date="2019" name="Commun. Biol.">
        <title>The bagworm genome reveals a unique fibroin gene that provides high tensile strength.</title>
        <authorList>
            <person name="Kono N."/>
            <person name="Nakamura H."/>
            <person name="Ohtoshi R."/>
            <person name="Tomita M."/>
            <person name="Numata K."/>
            <person name="Arakawa K."/>
        </authorList>
    </citation>
    <scope>NUCLEOTIDE SEQUENCE [LARGE SCALE GENOMIC DNA]</scope>
</reference>
<accession>A0A4C1U728</accession>
<name>A0A4C1U728_EUMVA</name>